<dbReference type="NCBIfam" id="TIGR03293">
    <property type="entry name" value="PhnG_redo"/>
    <property type="match status" value="1"/>
</dbReference>
<protein>
    <submittedName>
        <fullName evidence="1">Phosphonate C-P lyase system protein PhnG</fullName>
    </submittedName>
</protein>
<name>A0A975YEE3_9RHOB</name>
<dbReference type="RefSeq" id="WP_257893185.1">
    <property type="nucleotide sequence ID" value="NZ_JAIMBW010000001.1"/>
</dbReference>
<dbReference type="Proteomes" id="UP000693972">
    <property type="component" value="Unassembled WGS sequence"/>
</dbReference>
<dbReference type="AlphaFoldDB" id="A0A975YEE3"/>
<sequence length="158" mass="16531">MSNSQSDLSLSVAARKRRLSIFAKAGEEALAPLFERFAVAHPIEDYTILRVPEVGTSMVRGRTGGSGAAFNLGEMSVTRISVRLPSGAVGHGYVQGRSKDAARMAALLDAMAEDGFADGVDDLVTTPLEGAAQTARAARAAKAAATKVEFFTMVRGEG</sequence>
<evidence type="ECO:0000313" key="2">
    <source>
        <dbReference type="Proteomes" id="UP000693972"/>
    </source>
</evidence>
<dbReference type="EMBL" id="CP078073">
    <property type="protein sequence ID" value="QXL86226.1"/>
    <property type="molecule type" value="Genomic_DNA"/>
</dbReference>
<organism evidence="1">
    <name type="scientific">Gymnodinialimonas phycosphaerae</name>
    <dbReference type="NCBI Taxonomy" id="2841589"/>
    <lineage>
        <taxon>Bacteria</taxon>
        <taxon>Pseudomonadati</taxon>
        <taxon>Pseudomonadota</taxon>
        <taxon>Alphaproteobacteria</taxon>
        <taxon>Rhodobacterales</taxon>
        <taxon>Paracoccaceae</taxon>
        <taxon>Gymnodinialimonas</taxon>
    </lineage>
</organism>
<dbReference type="InterPro" id="IPR009609">
    <property type="entry name" value="Phosphonate_metab_PhnG"/>
</dbReference>
<accession>A0A975YEE3</accession>
<dbReference type="GO" id="GO:0015716">
    <property type="term" value="P:organic phosphonate transport"/>
    <property type="evidence" value="ECO:0007669"/>
    <property type="project" value="InterPro"/>
</dbReference>
<reference evidence="1 2" key="1">
    <citation type="submission" date="2021-07" db="EMBL/GenBank/DDBJ databases">
        <title>Karlodiniumbacter phycospheric gen. nov., sp. nov., a phycosphere bacterium isolated from karlodinium veneficum.</title>
        <authorList>
            <person name="Peng Y."/>
            <person name="Jiang L."/>
            <person name="Lee J."/>
        </authorList>
    </citation>
    <scope>NUCLEOTIDE SEQUENCE</scope>
    <source>
        <strain evidence="1 2">N5</strain>
    </source>
</reference>
<dbReference type="GO" id="GO:0019634">
    <property type="term" value="P:organic phosphonate metabolic process"/>
    <property type="evidence" value="ECO:0007669"/>
    <property type="project" value="InterPro"/>
</dbReference>
<evidence type="ECO:0000313" key="1">
    <source>
        <dbReference type="EMBL" id="QXL86226.1"/>
    </source>
</evidence>
<gene>
    <name evidence="1" type="primary">phnG</name>
    <name evidence="1" type="ORF">KUL25_12125</name>
</gene>
<keyword evidence="2" id="KW-1185">Reference proteome</keyword>
<proteinExistence type="predicted"/>
<dbReference type="EMBL" id="JAIMBW010000001">
    <property type="protein sequence ID" value="MBY4893510.1"/>
    <property type="molecule type" value="Genomic_DNA"/>
</dbReference>
<dbReference type="Pfam" id="PF06754">
    <property type="entry name" value="PhnG"/>
    <property type="match status" value="1"/>
</dbReference>
<dbReference type="GO" id="GO:0016829">
    <property type="term" value="F:lyase activity"/>
    <property type="evidence" value="ECO:0007669"/>
    <property type="project" value="UniProtKB-KW"/>
</dbReference>
<keyword evidence="1" id="KW-0456">Lyase</keyword>